<evidence type="ECO:0000313" key="12">
    <source>
        <dbReference type="Proteomes" id="UP001055057"/>
    </source>
</evidence>
<gene>
    <name evidence="11" type="primary">btuD_8</name>
    <name evidence="11" type="ORF">MPOCJGCO_1978</name>
</gene>
<keyword evidence="5" id="KW-0547">Nucleotide-binding</keyword>
<evidence type="ECO:0000256" key="5">
    <source>
        <dbReference type="ARBA" id="ARBA00022741"/>
    </source>
</evidence>
<keyword evidence="3" id="KW-1003">Cell membrane</keyword>
<dbReference type="InterPro" id="IPR013611">
    <property type="entry name" value="Transp-assoc_OB_typ2"/>
</dbReference>
<dbReference type="InterPro" id="IPR003593">
    <property type="entry name" value="AAA+_ATPase"/>
</dbReference>
<dbReference type="Pfam" id="PF00005">
    <property type="entry name" value="ABC_tran"/>
    <property type="match status" value="1"/>
</dbReference>
<evidence type="ECO:0000256" key="3">
    <source>
        <dbReference type="ARBA" id="ARBA00022475"/>
    </source>
</evidence>
<evidence type="ECO:0000259" key="10">
    <source>
        <dbReference type="PROSITE" id="PS50893"/>
    </source>
</evidence>
<feature type="domain" description="ABC transporter" evidence="10">
    <location>
        <begin position="22"/>
        <end position="253"/>
    </location>
</feature>
<dbReference type="SMART" id="SM00382">
    <property type="entry name" value="AAA"/>
    <property type="match status" value="1"/>
</dbReference>
<evidence type="ECO:0000256" key="4">
    <source>
        <dbReference type="ARBA" id="ARBA00022496"/>
    </source>
</evidence>
<accession>A0ABQ4TXT4</accession>
<keyword evidence="6 11" id="KW-0067">ATP-binding</keyword>
<dbReference type="GO" id="GO:0005524">
    <property type="term" value="F:ATP binding"/>
    <property type="evidence" value="ECO:0007669"/>
    <property type="project" value="UniProtKB-KW"/>
</dbReference>
<evidence type="ECO:0000313" key="11">
    <source>
        <dbReference type="EMBL" id="GJE59876.1"/>
    </source>
</evidence>
<keyword evidence="2" id="KW-0813">Transport</keyword>
<dbReference type="Pfam" id="PF08402">
    <property type="entry name" value="TOBE_2"/>
    <property type="match status" value="1"/>
</dbReference>
<dbReference type="InterPro" id="IPR050093">
    <property type="entry name" value="ABC_SmlMolc_Importer"/>
</dbReference>
<dbReference type="PROSITE" id="PS50893">
    <property type="entry name" value="ABC_TRANSPORTER_2"/>
    <property type="match status" value="1"/>
</dbReference>
<name>A0ABQ4TXT4_9HYPH</name>
<protein>
    <submittedName>
        <fullName evidence="11">Vitamin B12 import ATP-binding protein BtuD</fullName>
    </submittedName>
</protein>
<organism evidence="11 12">
    <name type="scientific">Methylobacterium trifolii</name>
    <dbReference type="NCBI Taxonomy" id="1003092"/>
    <lineage>
        <taxon>Bacteria</taxon>
        <taxon>Pseudomonadati</taxon>
        <taxon>Pseudomonadota</taxon>
        <taxon>Alphaproteobacteria</taxon>
        <taxon>Hyphomicrobiales</taxon>
        <taxon>Methylobacteriaceae</taxon>
        <taxon>Methylobacterium</taxon>
    </lineage>
</organism>
<evidence type="ECO:0000256" key="7">
    <source>
        <dbReference type="ARBA" id="ARBA00023004"/>
    </source>
</evidence>
<comment type="similarity">
    <text evidence="1">Belongs to the ABC transporter superfamily.</text>
</comment>
<comment type="caution">
    <text evidence="11">The sequence shown here is derived from an EMBL/GenBank/DDBJ whole genome shotgun (WGS) entry which is preliminary data.</text>
</comment>
<dbReference type="PANTHER" id="PTHR42781">
    <property type="entry name" value="SPERMIDINE/PUTRESCINE IMPORT ATP-BINDING PROTEIN POTA"/>
    <property type="match status" value="1"/>
</dbReference>
<dbReference type="PROSITE" id="PS00211">
    <property type="entry name" value="ABC_TRANSPORTER_1"/>
    <property type="match status" value="1"/>
</dbReference>
<keyword evidence="9" id="KW-0472">Membrane</keyword>
<sequence>MTAIPNTDRHEGPRASAAVPRLEVRGVGRRFGRVAALDDVSLALAPGEIVAVLGESGCGKSTLLRLIAGLEAPDTGEIRIDGGCVAGPGRDASPETRGVGLMFQDYALFPHMSVLANVCFGLKGSRAQARAAGLARLAEVGLAHRAESYPGTLSGGEAQRVALACALAPRPRMLLLDEPFSNLDAHTRGRVRADTLALLRASGITAILVTHDPGEALDFADRIALMRHGRIVQSGSAEDLWRGPASPFAARALGEVVEVPGRAQGGRVETALGALPTADAALAGPVRVSLRPDAIRIGRAGAGVPARVLHRRFAGAGIRLHLAVEGLDAPLSLPAAGDDSSAPGDVVFLSLDPREAFVFSG</sequence>
<evidence type="ECO:0000256" key="8">
    <source>
        <dbReference type="ARBA" id="ARBA00023065"/>
    </source>
</evidence>
<dbReference type="SUPFAM" id="SSF52540">
    <property type="entry name" value="P-loop containing nucleoside triphosphate hydrolases"/>
    <property type="match status" value="1"/>
</dbReference>
<dbReference type="RefSeq" id="WP_238182431.1">
    <property type="nucleotide sequence ID" value="NZ_BPRB01000099.1"/>
</dbReference>
<evidence type="ECO:0000256" key="9">
    <source>
        <dbReference type="ARBA" id="ARBA00023136"/>
    </source>
</evidence>
<reference evidence="11" key="1">
    <citation type="journal article" date="2021" name="Front. Microbiol.">
        <title>Comprehensive Comparative Genomics and Phenotyping of Methylobacterium Species.</title>
        <authorList>
            <person name="Alessa O."/>
            <person name="Ogura Y."/>
            <person name="Fujitani Y."/>
            <person name="Takami H."/>
            <person name="Hayashi T."/>
            <person name="Sahin N."/>
            <person name="Tani A."/>
        </authorList>
    </citation>
    <scope>NUCLEOTIDE SEQUENCE</scope>
    <source>
        <strain evidence="11">DSM 23632</strain>
    </source>
</reference>
<keyword evidence="8" id="KW-0406">Ion transport</keyword>
<proteinExistence type="inferred from homology"/>
<dbReference type="PANTHER" id="PTHR42781:SF4">
    <property type="entry name" value="SPERMIDINE_PUTRESCINE IMPORT ATP-BINDING PROTEIN POTA"/>
    <property type="match status" value="1"/>
</dbReference>
<dbReference type="Proteomes" id="UP001055057">
    <property type="component" value="Unassembled WGS sequence"/>
</dbReference>
<evidence type="ECO:0000256" key="2">
    <source>
        <dbReference type="ARBA" id="ARBA00022448"/>
    </source>
</evidence>
<dbReference type="EMBL" id="BPRB01000099">
    <property type="protein sequence ID" value="GJE59876.1"/>
    <property type="molecule type" value="Genomic_DNA"/>
</dbReference>
<keyword evidence="12" id="KW-1185">Reference proteome</keyword>
<dbReference type="InterPro" id="IPR015853">
    <property type="entry name" value="ABC_transpr_FbpC"/>
</dbReference>
<dbReference type="InterPro" id="IPR017871">
    <property type="entry name" value="ABC_transporter-like_CS"/>
</dbReference>
<dbReference type="InterPro" id="IPR003439">
    <property type="entry name" value="ABC_transporter-like_ATP-bd"/>
</dbReference>
<dbReference type="Gene3D" id="3.40.50.300">
    <property type="entry name" value="P-loop containing nucleotide triphosphate hydrolases"/>
    <property type="match status" value="1"/>
</dbReference>
<dbReference type="InterPro" id="IPR008995">
    <property type="entry name" value="Mo/tungstate-bd_C_term_dom"/>
</dbReference>
<dbReference type="CDD" id="cd03259">
    <property type="entry name" value="ABC_Carb_Solutes_like"/>
    <property type="match status" value="1"/>
</dbReference>
<keyword evidence="7" id="KW-0408">Iron</keyword>
<evidence type="ECO:0000256" key="1">
    <source>
        <dbReference type="ARBA" id="ARBA00005417"/>
    </source>
</evidence>
<evidence type="ECO:0000256" key="6">
    <source>
        <dbReference type="ARBA" id="ARBA00022840"/>
    </source>
</evidence>
<reference evidence="11" key="2">
    <citation type="submission" date="2021-08" db="EMBL/GenBank/DDBJ databases">
        <authorList>
            <person name="Tani A."/>
            <person name="Ola A."/>
            <person name="Ogura Y."/>
            <person name="Katsura K."/>
            <person name="Hayashi T."/>
        </authorList>
    </citation>
    <scope>NUCLEOTIDE SEQUENCE</scope>
    <source>
        <strain evidence="11">DSM 23632</strain>
    </source>
</reference>
<dbReference type="SUPFAM" id="SSF50331">
    <property type="entry name" value="MOP-like"/>
    <property type="match status" value="1"/>
</dbReference>
<dbReference type="InterPro" id="IPR027417">
    <property type="entry name" value="P-loop_NTPase"/>
</dbReference>
<keyword evidence="4" id="KW-0410">Iron transport</keyword>